<comment type="caution">
    <text evidence="2">The sequence shown here is derived from an EMBL/GenBank/DDBJ whole genome shotgun (WGS) entry which is preliminary data.</text>
</comment>
<name>A0ABT6I6M6_9GAMM</name>
<accession>A0ABT6I6M6</accession>
<protein>
    <submittedName>
        <fullName evidence="2">Uncharacterized protein</fullName>
    </submittedName>
</protein>
<reference evidence="2" key="1">
    <citation type="journal article" date="2015" name="Antonie Van Leeuwenhoek">
        <title>Comparative 16S rRNA signatures and multilocus sequence analysis for the genus Salinicola and description of Salinicola acroporae sp. nov., isolated from coral Acropora digitifera.</title>
        <authorList>
            <person name="Lepcha R.T."/>
            <person name="Poddar A."/>
            <person name="Schumann P."/>
            <person name="Das S.K."/>
        </authorList>
    </citation>
    <scope>NUCLEOTIDE SEQUENCE</scope>
    <source>
        <strain evidence="2">S4-41</strain>
    </source>
</reference>
<evidence type="ECO:0000313" key="3">
    <source>
        <dbReference type="Proteomes" id="UP001162135"/>
    </source>
</evidence>
<proteinExistence type="predicted"/>
<reference evidence="2" key="2">
    <citation type="submission" date="2017-11" db="EMBL/GenBank/DDBJ databases">
        <authorList>
            <person name="Das S.K."/>
        </authorList>
    </citation>
    <scope>NUCLEOTIDE SEQUENCE</scope>
    <source>
        <strain evidence="2">S4-41</strain>
    </source>
</reference>
<dbReference type="EMBL" id="PGFS01000001">
    <property type="protein sequence ID" value="MDH4573392.1"/>
    <property type="molecule type" value="Genomic_DNA"/>
</dbReference>
<sequence>MKCQGTHGDRHAADLPVLVGRSLRKRRAMAKRSKNQRQIVRIDDGDGAAAQSANDQDIARRKRTGLVYRATRPE</sequence>
<keyword evidence="3" id="KW-1185">Reference proteome</keyword>
<organism evidence="2 3">
    <name type="scientific">Salinicola acroporae</name>
    <dbReference type="NCBI Taxonomy" id="1541440"/>
    <lineage>
        <taxon>Bacteria</taxon>
        <taxon>Pseudomonadati</taxon>
        <taxon>Pseudomonadota</taxon>
        <taxon>Gammaproteobacteria</taxon>
        <taxon>Oceanospirillales</taxon>
        <taxon>Halomonadaceae</taxon>
        <taxon>Salinicola</taxon>
    </lineage>
</organism>
<evidence type="ECO:0000313" key="2">
    <source>
        <dbReference type="EMBL" id="MDH4573392.1"/>
    </source>
</evidence>
<evidence type="ECO:0000256" key="1">
    <source>
        <dbReference type="SAM" id="MobiDB-lite"/>
    </source>
</evidence>
<dbReference type="Proteomes" id="UP001162135">
    <property type="component" value="Unassembled WGS sequence"/>
</dbReference>
<feature type="compositionally biased region" description="Basic residues" evidence="1">
    <location>
        <begin position="26"/>
        <end position="35"/>
    </location>
</feature>
<feature type="region of interest" description="Disordered" evidence="1">
    <location>
        <begin position="26"/>
        <end position="58"/>
    </location>
</feature>
<gene>
    <name evidence="2" type="ORF">CUR86_13750</name>
</gene>